<name>A0AA51RU70_9GAMM</name>
<gene>
    <name evidence="1" type="ORF">Q9312_01380</name>
</gene>
<organism evidence="1 2">
    <name type="scientific">Pleionea litopenaei</name>
    <dbReference type="NCBI Taxonomy" id="3070815"/>
    <lineage>
        <taxon>Bacteria</taxon>
        <taxon>Pseudomonadati</taxon>
        <taxon>Pseudomonadota</taxon>
        <taxon>Gammaproteobacteria</taxon>
        <taxon>Oceanospirillales</taxon>
        <taxon>Pleioneaceae</taxon>
        <taxon>Pleionea</taxon>
    </lineage>
</organism>
<dbReference type="AlphaFoldDB" id="A0AA51RU70"/>
<dbReference type="EMBL" id="CP133548">
    <property type="protein sequence ID" value="WMS87590.1"/>
    <property type="molecule type" value="Genomic_DNA"/>
</dbReference>
<dbReference type="Proteomes" id="UP001239782">
    <property type="component" value="Chromosome"/>
</dbReference>
<evidence type="ECO:0000313" key="1">
    <source>
        <dbReference type="EMBL" id="WMS87590.1"/>
    </source>
</evidence>
<dbReference type="Pfam" id="PF11251">
    <property type="entry name" value="DUF3050"/>
    <property type="match status" value="1"/>
</dbReference>
<sequence>MLSFKSDKIEELGNLLTTHPIYTSIDTLEDAKVFMEHHVFAVWDFMTLLKALQIKMTNVTIPWVPTGDPAVRMMINEIVLGEESDEVVGGLSHFEWYLQAMNECGADTSKIDELVNTVREGGDYHAVIETLPFSIQQFVTTTLEVVEKGELHEIAAAFTIGRENLIPSMFIEFVRNLKNEAPEQTKTLIHYFERHIEVDGDEHGPLALSMLTRLCDNSQKRYEQCLRVSEQVLESRHLLWDGAFSDLLELKGSNKAVSIA</sequence>
<dbReference type="Gene3D" id="1.20.910.10">
    <property type="entry name" value="Heme oxygenase-like"/>
    <property type="match status" value="1"/>
</dbReference>
<proteinExistence type="predicted"/>
<dbReference type="InterPro" id="IPR024423">
    <property type="entry name" value="DUF3050"/>
</dbReference>
<dbReference type="KEGG" id="plei:Q9312_01380"/>
<dbReference type="InterPro" id="IPR016084">
    <property type="entry name" value="Haem_Oase-like_multi-hlx"/>
</dbReference>
<keyword evidence="2" id="KW-1185">Reference proteome</keyword>
<accession>A0AA51RU70</accession>
<reference evidence="1 2" key="1">
    <citation type="submission" date="2023-08" db="EMBL/GenBank/DDBJ databases">
        <title>Pleionea litopenaei sp. nov., isolated from stomach of juvenile Litopenaeus vannamei.</title>
        <authorList>
            <person name="Rho A.M."/>
            <person name="Hwang C.Y."/>
        </authorList>
    </citation>
    <scope>NUCLEOTIDE SEQUENCE [LARGE SCALE GENOMIC DNA]</scope>
    <source>
        <strain evidence="1 2">HL-JVS1</strain>
    </source>
</reference>
<dbReference type="SUPFAM" id="SSF48613">
    <property type="entry name" value="Heme oxygenase-like"/>
    <property type="match status" value="1"/>
</dbReference>
<evidence type="ECO:0000313" key="2">
    <source>
        <dbReference type="Proteomes" id="UP001239782"/>
    </source>
</evidence>
<protein>
    <submittedName>
        <fullName evidence="1">DUF3050 domain-containing protein</fullName>
    </submittedName>
</protein>
<dbReference type="RefSeq" id="WP_309202730.1">
    <property type="nucleotide sequence ID" value="NZ_CP133548.1"/>
</dbReference>